<gene>
    <name evidence="1" type="ORF">BECKLFY1418C_GA0070996_105013</name>
</gene>
<accession>A0A450WPH2</accession>
<dbReference type="EMBL" id="CAADFN010000050">
    <property type="protein sequence ID" value="VFK18898.1"/>
    <property type="molecule type" value="Genomic_DNA"/>
</dbReference>
<protein>
    <submittedName>
        <fullName evidence="1">Uncharacterized protein</fullName>
    </submittedName>
</protein>
<name>A0A450WPH2_9GAMM</name>
<organism evidence="1">
    <name type="scientific">Candidatus Kentrum sp. LFY</name>
    <dbReference type="NCBI Taxonomy" id="2126342"/>
    <lineage>
        <taxon>Bacteria</taxon>
        <taxon>Pseudomonadati</taxon>
        <taxon>Pseudomonadota</taxon>
        <taxon>Gammaproteobacteria</taxon>
        <taxon>Candidatus Kentrum</taxon>
    </lineage>
</organism>
<evidence type="ECO:0000313" key="1">
    <source>
        <dbReference type="EMBL" id="VFK18898.1"/>
    </source>
</evidence>
<reference evidence="1" key="1">
    <citation type="submission" date="2019-02" db="EMBL/GenBank/DDBJ databases">
        <authorList>
            <person name="Gruber-Vodicka R. H."/>
            <person name="Seah K. B. B."/>
        </authorList>
    </citation>
    <scope>NUCLEOTIDE SEQUENCE</scope>
    <source>
        <strain evidence="1">BECK_BY7</strain>
    </source>
</reference>
<proteinExistence type="predicted"/>
<sequence>MSNLIQNMDKSRRVAQVIECIRCSPDPGFQIDVFRFLRKEEKDKPEKDAFTEEEVDIIGEEPARCLEALIQKSDDITTQAPRITWYISYILDEYCQKPVFERHIREVLKRDKSAIIRLLDAYTSTVWSTEGSYRSSFKQNEYNKLTRIFEPEFILSTIESYLGDLPTDQEDFPQAHEHNDRSILLGQFVWLHRRASPKQRDEETE</sequence>
<dbReference type="AlphaFoldDB" id="A0A450WPH2"/>